<keyword evidence="4 7" id="KW-0812">Transmembrane</keyword>
<gene>
    <name evidence="9" type="ORF">MetMK1DRAFT_00023830</name>
</gene>
<dbReference type="GO" id="GO:0005886">
    <property type="term" value="C:plasma membrane"/>
    <property type="evidence" value="ECO:0007669"/>
    <property type="project" value="UniProtKB-SubCell"/>
</dbReference>
<dbReference type="EMBL" id="JH597768">
    <property type="protein sequence ID" value="EHP69612.1"/>
    <property type="molecule type" value="Genomic_DNA"/>
</dbReference>
<dbReference type="eggNOG" id="arCOG00751">
    <property type="taxonomic scope" value="Archaea"/>
</dbReference>
<keyword evidence="5 7" id="KW-1133">Transmembrane helix</keyword>
<feature type="transmembrane region" description="Helical" evidence="7">
    <location>
        <begin position="14"/>
        <end position="34"/>
    </location>
</feature>
<comment type="similarity">
    <text evidence="7">Belongs to the binding-protein-dependent transport system permease family.</text>
</comment>
<evidence type="ECO:0000259" key="8">
    <source>
        <dbReference type="PROSITE" id="PS50928"/>
    </source>
</evidence>
<feature type="transmembrane region" description="Helical" evidence="7">
    <location>
        <begin position="218"/>
        <end position="241"/>
    </location>
</feature>
<evidence type="ECO:0000256" key="3">
    <source>
        <dbReference type="ARBA" id="ARBA00022475"/>
    </source>
</evidence>
<feature type="domain" description="ABC transmembrane type-1" evidence="8">
    <location>
        <begin position="107"/>
        <end position="345"/>
    </location>
</feature>
<feature type="transmembrane region" description="Helical" evidence="7">
    <location>
        <begin position="280"/>
        <end position="302"/>
    </location>
</feature>
<evidence type="ECO:0000256" key="4">
    <source>
        <dbReference type="ARBA" id="ARBA00022692"/>
    </source>
</evidence>
<keyword evidence="2 7" id="KW-0813">Transport</keyword>
<evidence type="ECO:0000256" key="6">
    <source>
        <dbReference type="ARBA" id="ARBA00023136"/>
    </source>
</evidence>
<feature type="transmembrane region" description="Helical" evidence="7">
    <location>
        <begin position="146"/>
        <end position="171"/>
    </location>
</feature>
<comment type="subcellular location">
    <subcellularLocation>
        <location evidence="1 7">Cell membrane</location>
        <topology evidence="1 7">Multi-pass membrane protein</topology>
    </subcellularLocation>
</comment>
<proteinExistence type="inferred from homology"/>
<dbReference type="Pfam" id="PF00528">
    <property type="entry name" value="BPD_transp_1"/>
    <property type="match status" value="1"/>
</dbReference>
<dbReference type="HOGENOM" id="CLU_036879_1_3_2"/>
<sequence length="354" mass="39239">MISIKLWVYVLRRILILIPTLIGLTLLVFVLVHIQGNNLILAEYINPRLTGQARELEIQRLTQEFHLDQPVYVQYFYWLGQVLTGNLGYTNTPIYSGPVTTAITLFLPNTVVLSLFAALLIWLIGIPLGVFSAVNRDSPADQGIRVFSFTLYSMPIYLIAIALILLLGVYLNVLPFSGEVSPQMVAGLSWFRDGISYPTHVLLIDAILHGDYAVAWNAFLHLIMPSLTLALAVMAGIIRILRASMLEVLEQDYIRLARAKGVPERVVNNLHARRNAMLPVVTSFGYTVAGLLGGVVVVESVFDFPGIGYWTTQALLNNDIGGIMASTLLFGIVLVLTTLILDLVYAVVDPRIRY</sequence>
<reference evidence="9 10" key="1">
    <citation type="submission" date="2012-01" db="EMBL/GenBank/DDBJ databases">
        <title>Improved High-Quality Draft sequence of Metallosphaera yellowstonensis MK1.</title>
        <authorList>
            <consortium name="US DOE Joint Genome Institute"/>
            <person name="Lucas S."/>
            <person name="Han J."/>
            <person name="Cheng J.-F."/>
            <person name="Goodwin L."/>
            <person name="Pitluck S."/>
            <person name="Peters L."/>
            <person name="Teshima H."/>
            <person name="Detter J.C."/>
            <person name="Han C."/>
            <person name="Tapia R."/>
            <person name="Land M."/>
            <person name="Hauser L."/>
            <person name="Kyrpides N."/>
            <person name="Kozubal M."/>
            <person name="Macur R.E."/>
            <person name="Jay Z."/>
            <person name="Inskeep W."/>
            <person name="Woyke T."/>
        </authorList>
    </citation>
    <scope>NUCLEOTIDE SEQUENCE [LARGE SCALE GENOMIC DNA]</scope>
    <source>
        <strain evidence="9 10">MK1</strain>
    </source>
</reference>
<keyword evidence="3" id="KW-1003">Cell membrane</keyword>
<dbReference type="AlphaFoldDB" id="H2C735"/>
<feature type="transmembrane region" description="Helical" evidence="7">
    <location>
        <begin position="322"/>
        <end position="348"/>
    </location>
</feature>
<keyword evidence="10" id="KW-1185">Reference proteome</keyword>
<evidence type="ECO:0000256" key="1">
    <source>
        <dbReference type="ARBA" id="ARBA00004651"/>
    </source>
</evidence>
<dbReference type="InterPro" id="IPR000515">
    <property type="entry name" value="MetI-like"/>
</dbReference>
<evidence type="ECO:0000313" key="9">
    <source>
        <dbReference type="EMBL" id="EHP69612.1"/>
    </source>
</evidence>
<evidence type="ECO:0000256" key="2">
    <source>
        <dbReference type="ARBA" id="ARBA00022448"/>
    </source>
</evidence>
<feature type="transmembrane region" description="Helical" evidence="7">
    <location>
        <begin position="111"/>
        <end position="134"/>
    </location>
</feature>
<dbReference type="Proteomes" id="UP000003980">
    <property type="component" value="Unassembled WGS sequence"/>
</dbReference>
<organism evidence="9 10">
    <name type="scientific">Metallosphaera yellowstonensis MK1</name>
    <dbReference type="NCBI Taxonomy" id="671065"/>
    <lineage>
        <taxon>Archaea</taxon>
        <taxon>Thermoproteota</taxon>
        <taxon>Thermoprotei</taxon>
        <taxon>Sulfolobales</taxon>
        <taxon>Sulfolobaceae</taxon>
        <taxon>Metallosphaera</taxon>
    </lineage>
</organism>
<dbReference type="CDD" id="cd06261">
    <property type="entry name" value="TM_PBP2"/>
    <property type="match status" value="1"/>
</dbReference>
<keyword evidence="6 7" id="KW-0472">Membrane</keyword>
<accession>H2C735</accession>
<dbReference type="Gene3D" id="1.10.3720.10">
    <property type="entry name" value="MetI-like"/>
    <property type="match status" value="1"/>
</dbReference>
<evidence type="ECO:0000256" key="5">
    <source>
        <dbReference type="ARBA" id="ARBA00022989"/>
    </source>
</evidence>
<dbReference type="RefSeq" id="WP_009073844.1">
    <property type="nucleotide sequence ID" value="NZ_JH597768.1"/>
</dbReference>
<evidence type="ECO:0000313" key="10">
    <source>
        <dbReference type="Proteomes" id="UP000003980"/>
    </source>
</evidence>
<dbReference type="STRING" id="671065.MetMK1DRAFT_00023830"/>
<dbReference type="PANTHER" id="PTHR43163">
    <property type="entry name" value="DIPEPTIDE TRANSPORT SYSTEM PERMEASE PROTEIN DPPB-RELATED"/>
    <property type="match status" value="1"/>
</dbReference>
<protein>
    <submittedName>
        <fullName evidence="9">ABC-type dipeptide/oligopeptide/nickel transport system, permease component</fullName>
    </submittedName>
</protein>
<dbReference type="PANTHER" id="PTHR43163:SF6">
    <property type="entry name" value="DIPEPTIDE TRANSPORT SYSTEM PERMEASE PROTEIN DPPB-RELATED"/>
    <property type="match status" value="1"/>
</dbReference>
<name>H2C735_9CREN</name>
<dbReference type="SUPFAM" id="SSF161098">
    <property type="entry name" value="MetI-like"/>
    <property type="match status" value="1"/>
</dbReference>
<dbReference type="InterPro" id="IPR035906">
    <property type="entry name" value="MetI-like_sf"/>
</dbReference>
<evidence type="ECO:0000256" key="7">
    <source>
        <dbReference type="RuleBase" id="RU363032"/>
    </source>
</evidence>
<dbReference type="GO" id="GO:0055085">
    <property type="term" value="P:transmembrane transport"/>
    <property type="evidence" value="ECO:0007669"/>
    <property type="project" value="InterPro"/>
</dbReference>
<dbReference type="PROSITE" id="PS50928">
    <property type="entry name" value="ABC_TM1"/>
    <property type="match status" value="1"/>
</dbReference>